<dbReference type="SUPFAM" id="SSF52540">
    <property type="entry name" value="P-loop containing nucleoside triphosphate hydrolases"/>
    <property type="match status" value="1"/>
</dbReference>
<name>A0ABV7FII5_9GAMM</name>
<protein>
    <submittedName>
        <fullName evidence="2">DUF3732 domain-containing protein</fullName>
    </submittedName>
</protein>
<keyword evidence="3" id="KW-1185">Reference proteome</keyword>
<dbReference type="InterPro" id="IPR022205">
    <property type="entry name" value="DUF3732"/>
</dbReference>
<reference evidence="3" key="1">
    <citation type="journal article" date="2019" name="Int. J. Syst. Evol. Microbiol.">
        <title>The Global Catalogue of Microorganisms (GCM) 10K type strain sequencing project: providing services to taxonomists for standard genome sequencing and annotation.</title>
        <authorList>
            <consortium name="The Broad Institute Genomics Platform"/>
            <consortium name="The Broad Institute Genome Sequencing Center for Infectious Disease"/>
            <person name="Wu L."/>
            <person name="Ma J."/>
        </authorList>
    </citation>
    <scope>NUCLEOTIDE SEQUENCE [LARGE SCALE GENOMIC DNA]</scope>
    <source>
        <strain evidence="3">KCTC 52237</strain>
    </source>
</reference>
<comment type="caution">
    <text evidence="2">The sequence shown here is derived from an EMBL/GenBank/DDBJ whole genome shotgun (WGS) entry which is preliminary data.</text>
</comment>
<proteinExistence type="predicted"/>
<keyword evidence="1" id="KW-0175">Coiled coil</keyword>
<dbReference type="RefSeq" id="WP_378119926.1">
    <property type="nucleotide sequence ID" value="NZ_JBHRTF010000004.1"/>
</dbReference>
<evidence type="ECO:0000313" key="2">
    <source>
        <dbReference type="EMBL" id="MFC3116563.1"/>
    </source>
</evidence>
<dbReference type="Proteomes" id="UP001595555">
    <property type="component" value="Unassembled WGS sequence"/>
</dbReference>
<dbReference type="InterPro" id="IPR027417">
    <property type="entry name" value="P-loop_NTPase"/>
</dbReference>
<sequence length="650" mass="73884">MKFQIDEVILWSKTGDKIRRLKFHPGVVNVISGASKTGKSAVIPIIDYCLASKNCKIPVGVIRDTCAWFGLLVTTQEGQKLFARREPGDQKSTEDMYIVEGIKVDLPEVISNKNSSTKSAKAIFDRLAGLGNLGFDPDSASGFKARPGFRDLMAFTFQPQNIVANPDVLFYKADTTEHREKLKTIFPYVLGAITPKILAARWELDGLRKEMRRKESELRALSNVSVRWRAEIATWFDMARSYGLITSEDLVPVEWDQSIEYLKKLVKKSSRNAEQTIEGMDKVLRDLEAMRNTEREVASSLFTNRERLNEIAQLKDSASDFDGAVSIQRERLSLSKWLSYLSTSEENVLSGLTLNPSDELQLLCKALSEIEIRSGISPQIADSIDSELVRLKAEVRKDMDLLAATRARIRTLEDAHANVKSNSQNLSNVDRFLGRIEQALETYRNIGTDTELLNEIRRLQEKIDLVPKFSEEDIRNRTKVALKSIQDICTEIIPKLDAEWADAFIRLSITDLTVRVLRDGRSDFLWEVGSGANWLAYHVTMTLALQKYFMERESHPVPHFLIFDQPSQVYFPRRLAGDEAAIDKNILKDEDRNAVRKVFKVLDATVAESKNKFQIIVLDHAGDEVWGDLPCVKLVEEWRNNKKLVPLSWL</sequence>
<accession>A0ABV7FII5</accession>
<gene>
    <name evidence="2" type="ORF">ACFODX_13405</name>
</gene>
<feature type="coiled-coil region" evidence="1">
    <location>
        <begin position="197"/>
        <end position="224"/>
    </location>
</feature>
<evidence type="ECO:0000256" key="1">
    <source>
        <dbReference type="SAM" id="Coils"/>
    </source>
</evidence>
<evidence type="ECO:0000313" key="3">
    <source>
        <dbReference type="Proteomes" id="UP001595555"/>
    </source>
</evidence>
<dbReference type="Pfam" id="PF12532">
    <property type="entry name" value="DUF3732"/>
    <property type="match status" value="1"/>
</dbReference>
<dbReference type="EMBL" id="JBHRTF010000004">
    <property type="protein sequence ID" value="MFC3116563.1"/>
    <property type="molecule type" value="Genomic_DNA"/>
</dbReference>
<organism evidence="2 3">
    <name type="scientific">Cellvibrio fontiphilus</name>
    <dbReference type="NCBI Taxonomy" id="1815559"/>
    <lineage>
        <taxon>Bacteria</taxon>
        <taxon>Pseudomonadati</taxon>
        <taxon>Pseudomonadota</taxon>
        <taxon>Gammaproteobacteria</taxon>
        <taxon>Cellvibrionales</taxon>
        <taxon>Cellvibrionaceae</taxon>
        <taxon>Cellvibrio</taxon>
    </lineage>
</organism>